<sequence length="180" mass="20292">MINLITIEEEKRMYRDFYFRVVAVAFFMLGVSLLIASIAILPSYFISSVEKNSIDEKLNIQNNEIIPVPDQVTLDAVKDLKGKLSFIENSEKNKFVFSKNVIGQIISKNVSSIKITEISYQNDIKTGKKISISGVAPSREMLLIFRKALEDDIAFSKVDLPISNFIKGSNITFYLSLIPS</sequence>
<evidence type="ECO:0000313" key="2">
    <source>
        <dbReference type="EMBL" id="PIR69050.1"/>
    </source>
</evidence>
<name>A0A2J0JIC0_9BACT</name>
<keyword evidence="1" id="KW-0812">Transmembrane</keyword>
<reference evidence="3" key="1">
    <citation type="submission" date="2017-09" db="EMBL/GenBank/DDBJ databases">
        <title>Depth-based differentiation of microbial function through sediment-hosted aquifers and enrichment of novel symbionts in the deep terrestrial subsurface.</title>
        <authorList>
            <person name="Probst A.J."/>
            <person name="Ladd B."/>
            <person name="Jarett J.K."/>
            <person name="Geller-Mcgrath D.E."/>
            <person name="Sieber C.M.K."/>
            <person name="Emerson J.B."/>
            <person name="Anantharaman K."/>
            <person name="Thomas B.C."/>
            <person name="Malmstrom R."/>
            <person name="Stieglmeier M."/>
            <person name="Klingl A."/>
            <person name="Woyke T."/>
            <person name="Ryan C.M."/>
            <person name="Banfield J.F."/>
        </authorList>
    </citation>
    <scope>NUCLEOTIDE SEQUENCE [LARGE SCALE GENOMIC DNA]</scope>
</reference>
<accession>A0A2J0JIC0</accession>
<feature type="transmembrane region" description="Helical" evidence="1">
    <location>
        <begin position="21"/>
        <end position="45"/>
    </location>
</feature>
<organism evidence="2 3">
    <name type="scientific">Candidatus Nomurabacteria bacterium CG10_big_fil_rev_8_21_14_0_10_03_31_7</name>
    <dbReference type="NCBI Taxonomy" id="1974730"/>
    <lineage>
        <taxon>Bacteria</taxon>
        <taxon>Candidatus Nomuraibacteriota</taxon>
    </lineage>
</organism>
<dbReference type="Proteomes" id="UP000228613">
    <property type="component" value="Unassembled WGS sequence"/>
</dbReference>
<evidence type="ECO:0000313" key="3">
    <source>
        <dbReference type="Proteomes" id="UP000228613"/>
    </source>
</evidence>
<proteinExistence type="predicted"/>
<keyword evidence="1" id="KW-0472">Membrane</keyword>
<evidence type="ECO:0000256" key="1">
    <source>
        <dbReference type="SAM" id="Phobius"/>
    </source>
</evidence>
<keyword evidence="1" id="KW-1133">Transmembrane helix</keyword>
<dbReference type="AlphaFoldDB" id="A0A2J0JIC0"/>
<dbReference type="EMBL" id="PFCP01000020">
    <property type="protein sequence ID" value="PIR69050.1"/>
    <property type="molecule type" value="Genomic_DNA"/>
</dbReference>
<comment type="caution">
    <text evidence="2">The sequence shown here is derived from an EMBL/GenBank/DDBJ whole genome shotgun (WGS) entry which is preliminary data.</text>
</comment>
<protein>
    <submittedName>
        <fullName evidence="2">Uncharacterized protein</fullName>
    </submittedName>
</protein>
<gene>
    <name evidence="2" type="ORF">COU48_00700</name>
</gene>